<evidence type="ECO:0000313" key="6">
    <source>
        <dbReference type="Proteomes" id="UP001302666"/>
    </source>
</evidence>
<keyword evidence="3" id="KW-0808">Transferase</keyword>
<dbReference type="NCBIfam" id="TIGR01325">
    <property type="entry name" value="O_suc_HS_sulf"/>
    <property type="match status" value="1"/>
</dbReference>
<dbReference type="CDD" id="cd00614">
    <property type="entry name" value="CGS_like"/>
    <property type="match status" value="1"/>
</dbReference>
<comment type="subunit">
    <text evidence="3">Homotetramer.</text>
</comment>
<name>A0ABZ0HLB9_TRISK</name>
<dbReference type="EC" id="2.5.1.-" evidence="3"/>
<sequence length="395" mass="42229">MTETWNKRTKLVHGGTRRSQYNEVSEAIFMTQGFVYDSAAQAEARFIESGPDEFIYARYGNPTVAMFEERIALLEGAEDAFAAASGMAAVNGALTSLLKAGDHVVSAKALFGSCLYILENILARYGVEVTFVDGTDLEQWRAAVRPETKVVFFESMSNPTLEVIDIEGVAQIAHAVGATVVVDNVFSTPVFSNAIAQGADVVVYSATKHIDGQGRALGGVVLGSKDYIRGTLEPYMKHTGGSLSPFHAWMFLKGLETIDLRVNAQADSALKIAEALDGHPALARTIYPGLSTHAQNDLVQRQLGGKGGTVLSLDLKGGKAAAFAFLDALTIPVISNNLGDAKSIATHPATTTHQRLSVDQRKELGITDGLVRFSVGLEDTGDLIRDLKNALARIG</sequence>
<comment type="similarity">
    <text evidence="3">Belongs to the trans-sulfuration enzymes family. MetZ subfamily.</text>
</comment>
<proteinExistence type="inferred from homology"/>
<comment type="pathway">
    <text evidence="3">Amino-acid biosynthesis; L-methionine biosynthesis via de novo pathway; L-homocysteine from O-succinyl-L-homoserine: step 1/1.</text>
</comment>
<dbReference type="PIRSF" id="PIRSF001434">
    <property type="entry name" value="CGS"/>
    <property type="match status" value="1"/>
</dbReference>
<dbReference type="InterPro" id="IPR015421">
    <property type="entry name" value="PyrdxlP-dep_Trfase_major"/>
</dbReference>
<dbReference type="InterPro" id="IPR015424">
    <property type="entry name" value="PyrdxlP-dep_Trfase"/>
</dbReference>
<reference evidence="5 6" key="1">
    <citation type="submission" date="2023-10" db="EMBL/GenBank/DDBJ databases">
        <title>Eight complete genome sequences of bacteria isolated from laboratory stock of Giant Kelp gametophytes.</title>
        <authorList>
            <person name="Tolentino B."/>
            <person name="Nuzhdin S."/>
        </authorList>
    </citation>
    <scope>NUCLEOTIDE SEQUENCE [LARGE SCALE GENOMIC DNA]</scope>
    <source>
        <strain evidence="5 6">LC.270.F.C4</strain>
    </source>
</reference>
<evidence type="ECO:0000256" key="4">
    <source>
        <dbReference type="RuleBase" id="RU362118"/>
    </source>
</evidence>
<dbReference type="SUPFAM" id="SSF53383">
    <property type="entry name" value="PLP-dependent transferases"/>
    <property type="match status" value="1"/>
</dbReference>
<protein>
    <recommendedName>
        <fullName evidence="3">O-succinylhomoserine sulfhydrylase</fullName>
        <shortName evidence="3">OSH sulfhydrylase</shortName>
        <shortName evidence="3">OSHS sulfhydrylase</shortName>
        <ecNumber evidence="3">2.5.1.-</ecNumber>
    </recommendedName>
</protein>
<dbReference type="HAMAP" id="MF_02056">
    <property type="entry name" value="MetZ"/>
    <property type="match status" value="1"/>
</dbReference>
<dbReference type="RefSeq" id="WP_317386963.1">
    <property type="nucleotide sequence ID" value="NZ_CP136704.1"/>
</dbReference>
<dbReference type="Gene3D" id="3.40.640.10">
    <property type="entry name" value="Type I PLP-dependent aspartate aminotransferase-like (Major domain)"/>
    <property type="match status" value="1"/>
</dbReference>
<evidence type="ECO:0000313" key="5">
    <source>
        <dbReference type="EMBL" id="WOI35232.1"/>
    </source>
</evidence>
<dbReference type="InterPro" id="IPR006234">
    <property type="entry name" value="O-succ-hSer_sulfhydrylase"/>
</dbReference>
<comment type="function">
    <text evidence="3">Catalyzes the formation of L-homocysteine from O-succinyl-L-homoserine (OSHS) and hydrogen sulfide.</text>
</comment>
<dbReference type="EMBL" id="CP136704">
    <property type="protein sequence ID" value="WOI35232.1"/>
    <property type="molecule type" value="Genomic_DNA"/>
</dbReference>
<dbReference type="PANTHER" id="PTHR11808:SF80">
    <property type="entry name" value="CYSTATHIONINE GAMMA-LYASE"/>
    <property type="match status" value="1"/>
</dbReference>
<comment type="catalytic activity">
    <reaction evidence="3">
        <text>O-succinyl-L-homoserine + hydrogen sulfide = L-homocysteine + succinate</text>
        <dbReference type="Rhea" id="RHEA:27826"/>
        <dbReference type="ChEBI" id="CHEBI:29919"/>
        <dbReference type="ChEBI" id="CHEBI:30031"/>
        <dbReference type="ChEBI" id="CHEBI:57661"/>
        <dbReference type="ChEBI" id="CHEBI:58199"/>
    </reaction>
</comment>
<organism evidence="5 6">
    <name type="scientific">Tritonibacter scottomollicae</name>
    <name type="common">Epibacterium scottomollicae</name>
    <dbReference type="NCBI Taxonomy" id="483013"/>
    <lineage>
        <taxon>Bacteria</taxon>
        <taxon>Pseudomonadati</taxon>
        <taxon>Pseudomonadota</taxon>
        <taxon>Alphaproteobacteria</taxon>
        <taxon>Rhodobacterales</taxon>
        <taxon>Paracoccaceae</taxon>
        <taxon>Tritonibacter</taxon>
    </lineage>
</organism>
<keyword evidence="6" id="KW-1185">Reference proteome</keyword>
<evidence type="ECO:0000256" key="3">
    <source>
        <dbReference type="HAMAP-Rule" id="MF_02056"/>
    </source>
</evidence>
<dbReference type="Gene3D" id="3.90.1150.10">
    <property type="entry name" value="Aspartate Aminotransferase, domain 1"/>
    <property type="match status" value="1"/>
</dbReference>
<comment type="cofactor">
    <cofactor evidence="1 3 4">
        <name>pyridoxal 5'-phosphate</name>
        <dbReference type="ChEBI" id="CHEBI:597326"/>
    </cofactor>
</comment>
<gene>
    <name evidence="3 5" type="primary">metZ</name>
    <name evidence="5" type="ORF">R1T40_08770</name>
</gene>
<dbReference type="InterPro" id="IPR000277">
    <property type="entry name" value="Cys/Met-Metab_PyrdxlP-dep_enz"/>
</dbReference>
<keyword evidence="3" id="KW-0028">Amino-acid biosynthesis</keyword>
<keyword evidence="2 3" id="KW-0663">Pyridoxal phosphate</keyword>
<dbReference type="InterPro" id="IPR015422">
    <property type="entry name" value="PyrdxlP-dep_Trfase_small"/>
</dbReference>
<accession>A0ABZ0HLB9</accession>
<dbReference type="PANTHER" id="PTHR11808">
    <property type="entry name" value="TRANS-SULFURATION ENZYME FAMILY MEMBER"/>
    <property type="match status" value="1"/>
</dbReference>
<evidence type="ECO:0000256" key="2">
    <source>
        <dbReference type="ARBA" id="ARBA00022898"/>
    </source>
</evidence>
<dbReference type="Pfam" id="PF01053">
    <property type="entry name" value="Cys_Met_Meta_PP"/>
    <property type="match status" value="1"/>
</dbReference>
<dbReference type="Proteomes" id="UP001302666">
    <property type="component" value="Chromosome"/>
</dbReference>
<feature type="modified residue" description="N6-(pyridoxal phosphate)lysine" evidence="3">
    <location>
        <position position="208"/>
    </location>
</feature>
<evidence type="ECO:0000256" key="1">
    <source>
        <dbReference type="ARBA" id="ARBA00001933"/>
    </source>
</evidence>
<keyword evidence="3" id="KW-0486">Methionine biosynthesis</keyword>